<reference evidence="2" key="1">
    <citation type="submission" date="2022-07" db="EMBL/GenBank/DDBJ databases">
        <title>Genome Sequence of Physisporinus lineatus.</title>
        <authorList>
            <person name="Buettner E."/>
        </authorList>
    </citation>
    <scope>NUCLEOTIDE SEQUENCE</scope>
    <source>
        <strain evidence="2">VT162</strain>
    </source>
</reference>
<feature type="compositionally biased region" description="Basic and acidic residues" evidence="1">
    <location>
        <begin position="501"/>
        <end position="514"/>
    </location>
</feature>
<dbReference type="GO" id="GO:0000500">
    <property type="term" value="C:RNA polymerase I upstream activating factor complex"/>
    <property type="evidence" value="ECO:0007669"/>
    <property type="project" value="InterPro"/>
</dbReference>
<dbReference type="EMBL" id="JANAWD010000067">
    <property type="protein sequence ID" value="KAJ3488428.1"/>
    <property type="molecule type" value="Genomic_DNA"/>
</dbReference>
<feature type="compositionally biased region" description="Acidic residues" evidence="1">
    <location>
        <begin position="557"/>
        <end position="579"/>
    </location>
</feature>
<dbReference type="Proteomes" id="UP001212997">
    <property type="component" value="Unassembled WGS sequence"/>
</dbReference>
<feature type="region of interest" description="Disordered" evidence="1">
    <location>
        <begin position="501"/>
        <end position="743"/>
    </location>
</feature>
<dbReference type="GO" id="GO:0000182">
    <property type="term" value="F:rDNA binding"/>
    <property type="evidence" value="ECO:0007669"/>
    <property type="project" value="TreeGrafter"/>
</dbReference>
<feature type="region of interest" description="Disordered" evidence="1">
    <location>
        <begin position="1"/>
        <end position="22"/>
    </location>
</feature>
<feature type="compositionally biased region" description="Low complexity" evidence="1">
    <location>
        <begin position="1"/>
        <end position="16"/>
    </location>
</feature>
<dbReference type="PANTHER" id="PTHR28079:SF1">
    <property type="entry name" value="RNA POLYMERASE I-SPECIFIC TRANSCRIPTION INITIATION FACTOR RRN5"/>
    <property type="match status" value="1"/>
</dbReference>
<feature type="compositionally biased region" description="Low complexity" evidence="1">
    <location>
        <begin position="697"/>
        <end position="717"/>
    </location>
</feature>
<feature type="compositionally biased region" description="Basic residues" evidence="1">
    <location>
        <begin position="805"/>
        <end position="818"/>
    </location>
</feature>
<feature type="compositionally biased region" description="Basic residues" evidence="1">
    <location>
        <begin position="406"/>
        <end position="417"/>
    </location>
</feature>
<feature type="compositionally biased region" description="Basic residues" evidence="1">
    <location>
        <begin position="326"/>
        <end position="342"/>
    </location>
</feature>
<evidence type="ECO:0000313" key="3">
    <source>
        <dbReference type="Proteomes" id="UP001212997"/>
    </source>
</evidence>
<feature type="compositionally biased region" description="Polar residues" evidence="1">
    <location>
        <begin position="757"/>
        <end position="770"/>
    </location>
</feature>
<proteinExistence type="predicted"/>
<dbReference type="InterPro" id="IPR039601">
    <property type="entry name" value="Rrn5"/>
</dbReference>
<accession>A0AAD5YLK6</accession>
<feature type="compositionally biased region" description="Basic and acidic residues" evidence="1">
    <location>
        <begin position="819"/>
        <end position="831"/>
    </location>
</feature>
<keyword evidence="3" id="KW-1185">Reference proteome</keyword>
<dbReference type="GO" id="GO:0001181">
    <property type="term" value="F:RNA polymerase I general transcription initiation factor activity"/>
    <property type="evidence" value="ECO:0007669"/>
    <property type="project" value="TreeGrafter"/>
</dbReference>
<feature type="region of interest" description="Disordered" evidence="1">
    <location>
        <begin position="177"/>
        <end position="202"/>
    </location>
</feature>
<comment type="caution">
    <text evidence="2">The sequence shown here is derived from an EMBL/GenBank/DDBJ whole genome shotgun (WGS) entry which is preliminary data.</text>
</comment>
<evidence type="ECO:0000313" key="2">
    <source>
        <dbReference type="EMBL" id="KAJ3488428.1"/>
    </source>
</evidence>
<evidence type="ECO:0000256" key="1">
    <source>
        <dbReference type="SAM" id="MobiDB-lite"/>
    </source>
</evidence>
<feature type="region of interest" description="Disordered" evidence="1">
    <location>
        <begin position="249"/>
        <end position="417"/>
    </location>
</feature>
<name>A0AAD5YLK6_9APHY</name>
<sequence length="865" mass="97531">MSSQPTSSSSSQSQSSPEPPSEVYLAQLHQHFTSSRLHALEGRTEDELLPPSLFPPNAHWTSQEKDIFFHALSVHSRLRPDLIARDIKTKTLVDVCVYLDMLDEGLENLDDLEAQETRKNTQGNVKQSIRDNLPIAMEMTEQWCQFEMQQASLIAASHAKFHEQWLAQRHEEELEAKRKEIRAPDGGARDANNKRDRRGEKMRGKVIKEWLKEREEEWKVEERLERLGGDELRVMDMIVRAGEEKLNADEVGDGELTKSRAVTPVQESLRTSEEPQAGGRSPKSVNTDDEYVDPAVPTSPIRPPSSRSQPTTDDASPEYILTLSPKSRRRFQKRMYMRRKRAQTSGRTIENDPGRLKPGRKADFCATRNQKKVRVQVDESDGEDVPSVGASRPPQSEVGSPEVTRTTRHPHKSGKTKTYKTLAELEEIGMTHEALKEEGLDLFRFRVFHGLMKTYQALHDDQLEPEPQISLTLLSTLRAAVVIFVYEVVKRAMMLTEQDLRAKSHTRDLEKNREQAPATASVLILESNDGDDADEGDADDPENSEQDHPDQNPNTDSDSDSDEESWLGDGEESDGDDPESSTKTKNGREAPSESSPSPSVRSHISKVSSVGSGIPLEQEELVRRNELLGMMPISRRVIPPFVRLPRSYHRDRESSQNEATARGFARRSRSRGDPGPKPSSSRDHKRKAKQSPDDEGSSSGSLYEDTSSESSESTDLLPESDDEDDTWLASENQLNSQDSRKEKKYERALWALIASGDVNQVFTFNDGQSDTHAKIPVRKKRKRRNDSSEEEEEAQESGESQAASPKRRKTRSSTRARGRKQDTDTDVKNQSDGEDNMFRKLRYAPPGTGRIKSAVYISDSYSDSE</sequence>
<feature type="compositionally biased region" description="Low complexity" evidence="1">
    <location>
        <begin position="592"/>
        <end position="602"/>
    </location>
</feature>
<dbReference type="PANTHER" id="PTHR28079">
    <property type="entry name" value="RNA POLYMERASE I-SPECIFIC TRANSCRIPTION INITIATION FACTOR RRN5"/>
    <property type="match status" value="1"/>
</dbReference>
<gene>
    <name evidence="2" type="ORF">NLI96_g2846</name>
</gene>
<feature type="region of interest" description="Disordered" evidence="1">
    <location>
        <begin position="756"/>
        <end position="850"/>
    </location>
</feature>
<dbReference type="AlphaFoldDB" id="A0AAD5YLK6"/>
<protein>
    <submittedName>
        <fullName evidence="2">Uncharacterized protein</fullName>
    </submittedName>
</protein>
<dbReference type="GO" id="GO:0006361">
    <property type="term" value="P:transcription initiation at RNA polymerase I promoter"/>
    <property type="evidence" value="ECO:0007669"/>
    <property type="project" value="TreeGrafter"/>
</dbReference>
<feature type="compositionally biased region" description="Acidic residues" evidence="1">
    <location>
        <begin position="528"/>
        <end position="544"/>
    </location>
</feature>
<feature type="compositionally biased region" description="Basic residues" evidence="1">
    <location>
        <begin position="775"/>
        <end position="784"/>
    </location>
</feature>
<organism evidence="2 3">
    <name type="scientific">Meripilus lineatus</name>
    <dbReference type="NCBI Taxonomy" id="2056292"/>
    <lineage>
        <taxon>Eukaryota</taxon>
        <taxon>Fungi</taxon>
        <taxon>Dikarya</taxon>
        <taxon>Basidiomycota</taxon>
        <taxon>Agaricomycotina</taxon>
        <taxon>Agaricomycetes</taxon>
        <taxon>Polyporales</taxon>
        <taxon>Meripilaceae</taxon>
        <taxon>Meripilus</taxon>
    </lineage>
</organism>
<feature type="compositionally biased region" description="Basic and acidic residues" evidence="1">
    <location>
        <begin position="349"/>
        <end position="363"/>
    </location>
</feature>
<dbReference type="GO" id="GO:0042790">
    <property type="term" value="P:nucleolar large rRNA transcription by RNA polymerase I"/>
    <property type="evidence" value="ECO:0007669"/>
    <property type="project" value="InterPro"/>
</dbReference>
<feature type="compositionally biased region" description="Basic and acidic residues" evidence="1">
    <location>
        <begin position="580"/>
        <end position="591"/>
    </location>
</feature>